<sequence>MSRHVRQPSSSGTTGPIRIAAKEYMLKTSATRQALSEVTIAAVNRRVRTIHFASTIEGFMNV</sequence>
<protein>
    <submittedName>
        <fullName evidence="1">Uncharacterized protein</fullName>
    </submittedName>
</protein>
<gene>
    <name evidence="1" type="ORF">HYPSUDRAFT_40365</name>
</gene>
<accession>A0A0D2MGY2</accession>
<dbReference type="EMBL" id="KN817546">
    <property type="protein sequence ID" value="KJA22898.1"/>
    <property type="molecule type" value="Genomic_DNA"/>
</dbReference>
<proteinExistence type="predicted"/>
<dbReference type="Proteomes" id="UP000054270">
    <property type="component" value="Unassembled WGS sequence"/>
</dbReference>
<evidence type="ECO:0000313" key="1">
    <source>
        <dbReference type="EMBL" id="KJA22898.1"/>
    </source>
</evidence>
<evidence type="ECO:0000313" key="2">
    <source>
        <dbReference type="Proteomes" id="UP000054270"/>
    </source>
</evidence>
<dbReference type="AlphaFoldDB" id="A0A0D2MGY2"/>
<name>A0A0D2MGY2_HYPSF</name>
<keyword evidence="2" id="KW-1185">Reference proteome</keyword>
<dbReference type="OrthoDB" id="3028286at2759"/>
<organism evidence="1 2">
    <name type="scientific">Hypholoma sublateritium (strain FD-334 SS-4)</name>
    <dbReference type="NCBI Taxonomy" id="945553"/>
    <lineage>
        <taxon>Eukaryota</taxon>
        <taxon>Fungi</taxon>
        <taxon>Dikarya</taxon>
        <taxon>Basidiomycota</taxon>
        <taxon>Agaricomycotina</taxon>
        <taxon>Agaricomycetes</taxon>
        <taxon>Agaricomycetidae</taxon>
        <taxon>Agaricales</taxon>
        <taxon>Agaricineae</taxon>
        <taxon>Strophariaceae</taxon>
        <taxon>Hypholoma</taxon>
    </lineage>
</organism>
<reference evidence="2" key="1">
    <citation type="submission" date="2014-04" db="EMBL/GenBank/DDBJ databases">
        <title>Evolutionary Origins and Diversification of the Mycorrhizal Mutualists.</title>
        <authorList>
            <consortium name="DOE Joint Genome Institute"/>
            <consortium name="Mycorrhizal Genomics Consortium"/>
            <person name="Kohler A."/>
            <person name="Kuo A."/>
            <person name="Nagy L.G."/>
            <person name="Floudas D."/>
            <person name="Copeland A."/>
            <person name="Barry K.W."/>
            <person name="Cichocki N."/>
            <person name="Veneault-Fourrey C."/>
            <person name="LaButti K."/>
            <person name="Lindquist E.A."/>
            <person name="Lipzen A."/>
            <person name="Lundell T."/>
            <person name="Morin E."/>
            <person name="Murat C."/>
            <person name="Riley R."/>
            <person name="Ohm R."/>
            <person name="Sun H."/>
            <person name="Tunlid A."/>
            <person name="Henrissat B."/>
            <person name="Grigoriev I.V."/>
            <person name="Hibbett D.S."/>
            <person name="Martin F."/>
        </authorList>
    </citation>
    <scope>NUCLEOTIDE SEQUENCE [LARGE SCALE GENOMIC DNA]</scope>
    <source>
        <strain evidence="2">FD-334 SS-4</strain>
    </source>
</reference>